<evidence type="ECO:0000256" key="3">
    <source>
        <dbReference type="ARBA" id="ARBA00023163"/>
    </source>
</evidence>
<dbReference type="EMBL" id="FNYV01000006">
    <property type="protein sequence ID" value="SEJ69376.1"/>
    <property type="molecule type" value="Genomic_DNA"/>
</dbReference>
<sequence length="221" mass="24498">MTQEMVRPIIFPGHRQPMPADSLTITLVVDNEVARRGLAAVVQQVPWVRMCSTPDDANVVIASLRALNRDEAVWRHDDGRPRKLLVLLDEPDQVDNVRWLTADGYLLSRDLTPEALHRALLQVADGQLAVPAELGRHLLKLATGPARRERTRGPVLTPRERETLGLLAEGLSNRQIGRRLGVSEHGAKRLVGSIMTKLDSPNRTLAVAIALRERLIQAEPA</sequence>
<dbReference type="Pfam" id="PF00196">
    <property type="entry name" value="GerE"/>
    <property type="match status" value="1"/>
</dbReference>
<dbReference type="GO" id="GO:0006355">
    <property type="term" value="P:regulation of DNA-templated transcription"/>
    <property type="evidence" value="ECO:0007669"/>
    <property type="project" value="InterPro"/>
</dbReference>
<dbReference type="PRINTS" id="PR00038">
    <property type="entry name" value="HTHLUXR"/>
</dbReference>
<keyword evidence="3" id="KW-0804">Transcription</keyword>
<dbReference type="GO" id="GO:0003677">
    <property type="term" value="F:DNA binding"/>
    <property type="evidence" value="ECO:0007669"/>
    <property type="project" value="UniProtKB-KW"/>
</dbReference>
<dbReference type="PANTHER" id="PTHR44688:SF16">
    <property type="entry name" value="DNA-BINDING TRANSCRIPTIONAL ACTIVATOR DEVR_DOSR"/>
    <property type="match status" value="1"/>
</dbReference>
<accession>A0A1H7AWS9</accession>
<dbReference type="PROSITE" id="PS50043">
    <property type="entry name" value="HTH_LUXR_2"/>
    <property type="match status" value="1"/>
</dbReference>
<keyword evidence="2" id="KW-0238">DNA-binding</keyword>
<dbReference type="AlphaFoldDB" id="A0A1H7AWS9"/>
<dbReference type="OrthoDB" id="3630021at2"/>
<dbReference type="CDD" id="cd06170">
    <property type="entry name" value="LuxR_C_like"/>
    <property type="match status" value="1"/>
</dbReference>
<dbReference type="STRING" id="1144548.SAMN05443287_106357"/>
<name>A0A1H7AWS9_9ACTN</name>
<dbReference type="Gene3D" id="3.40.50.2300">
    <property type="match status" value="1"/>
</dbReference>
<organism evidence="5 6">
    <name type="scientific">Micromonospora phaseoli</name>
    <dbReference type="NCBI Taxonomy" id="1144548"/>
    <lineage>
        <taxon>Bacteria</taxon>
        <taxon>Bacillati</taxon>
        <taxon>Actinomycetota</taxon>
        <taxon>Actinomycetes</taxon>
        <taxon>Micromonosporales</taxon>
        <taxon>Micromonosporaceae</taxon>
        <taxon>Micromonospora</taxon>
    </lineage>
</organism>
<evidence type="ECO:0000256" key="2">
    <source>
        <dbReference type="ARBA" id="ARBA00023125"/>
    </source>
</evidence>
<protein>
    <submittedName>
        <fullName evidence="5">Two-component system, NarL family, nitrate/nitrite response regulator NarL</fullName>
    </submittedName>
</protein>
<dbReference type="InterPro" id="IPR000792">
    <property type="entry name" value="Tscrpt_reg_LuxR_C"/>
</dbReference>
<dbReference type="Proteomes" id="UP000198707">
    <property type="component" value="Unassembled WGS sequence"/>
</dbReference>
<proteinExistence type="predicted"/>
<dbReference type="SUPFAM" id="SSF46894">
    <property type="entry name" value="C-terminal effector domain of the bipartite response regulators"/>
    <property type="match status" value="1"/>
</dbReference>
<keyword evidence="1" id="KW-0805">Transcription regulation</keyword>
<feature type="domain" description="HTH luxR-type" evidence="4">
    <location>
        <begin position="149"/>
        <end position="214"/>
    </location>
</feature>
<keyword evidence="6" id="KW-1185">Reference proteome</keyword>
<evidence type="ECO:0000256" key="1">
    <source>
        <dbReference type="ARBA" id="ARBA00023015"/>
    </source>
</evidence>
<reference evidence="6" key="1">
    <citation type="submission" date="2016-10" db="EMBL/GenBank/DDBJ databases">
        <authorList>
            <person name="Varghese N."/>
            <person name="Submissions S."/>
        </authorList>
    </citation>
    <scope>NUCLEOTIDE SEQUENCE [LARGE SCALE GENOMIC DNA]</scope>
    <source>
        <strain evidence="6">CGMCC 4.7038</strain>
    </source>
</reference>
<dbReference type="SMART" id="SM00421">
    <property type="entry name" value="HTH_LUXR"/>
    <property type="match status" value="1"/>
</dbReference>
<evidence type="ECO:0000313" key="5">
    <source>
        <dbReference type="EMBL" id="SEJ69376.1"/>
    </source>
</evidence>
<evidence type="ECO:0000259" key="4">
    <source>
        <dbReference type="PROSITE" id="PS50043"/>
    </source>
</evidence>
<dbReference type="InterPro" id="IPR016032">
    <property type="entry name" value="Sig_transdc_resp-reg_C-effctor"/>
</dbReference>
<evidence type="ECO:0000313" key="6">
    <source>
        <dbReference type="Proteomes" id="UP000198707"/>
    </source>
</evidence>
<dbReference type="PANTHER" id="PTHR44688">
    <property type="entry name" value="DNA-BINDING TRANSCRIPTIONAL ACTIVATOR DEVR_DOSR"/>
    <property type="match status" value="1"/>
</dbReference>
<gene>
    <name evidence="5" type="ORF">SAMN05443287_106357</name>
</gene>